<dbReference type="InterPro" id="IPR023614">
    <property type="entry name" value="Porin_dom_sf"/>
</dbReference>
<proteinExistence type="predicted"/>
<dbReference type="InterPro" id="IPR033900">
    <property type="entry name" value="Gram_neg_porin_domain"/>
</dbReference>
<keyword evidence="6 11" id="KW-0732">Signal</keyword>
<organism evidence="13 14">
    <name type="scientific">Paraburkholderia terrae</name>
    <dbReference type="NCBI Taxonomy" id="311230"/>
    <lineage>
        <taxon>Bacteria</taxon>
        <taxon>Pseudomonadati</taxon>
        <taxon>Pseudomonadota</taxon>
        <taxon>Betaproteobacteria</taxon>
        <taxon>Burkholderiales</taxon>
        <taxon>Burkholderiaceae</taxon>
        <taxon>Paraburkholderia</taxon>
    </lineage>
</organism>
<evidence type="ECO:0000256" key="1">
    <source>
        <dbReference type="ARBA" id="ARBA00004571"/>
    </source>
</evidence>
<dbReference type="EMBL" id="CP026111">
    <property type="protein sequence ID" value="AUT59498.1"/>
    <property type="molecule type" value="Genomic_DNA"/>
</dbReference>
<keyword evidence="9" id="KW-0472">Membrane</keyword>
<keyword evidence="3" id="KW-0813">Transport</keyword>
<dbReference type="GO" id="GO:0046930">
    <property type="term" value="C:pore complex"/>
    <property type="evidence" value="ECO:0007669"/>
    <property type="project" value="UniProtKB-KW"/>
</dbReference>
<dbReference type="GO" id="GO:0006811">
    <property type="term" value="P:monoatomic ion transport"/>
    <property type="evidence" value="ECO:0007669"/>
    <property type="project" value="UniProtKB-KW"/>
</dbReference>
<dbReference type="AlphaFoldDB" id="A0A2I8EJA7"/>
<protein>
    <submittedName>
        <fullName evidence="13">Porin</fullName>
    </submittedName>
</protein>
<feature type="signal peptide" evidence="11">
    <location>
        <begin position="1"/>
        <end position="23"/>
    </location>
</feature>
<evidence type="ECO:0000256" key="5">
    <source>
        <dbReference type="ARBA" id="ARBA00022692"/>
    </source>
</evidence>
<evidence type="ECO:0000256" key="4">
    <source>
        <dbReference type="ARBA" id="ARBA00022452"/>
    </source>
</evidence>
<evidence type="ECO:0000313" key="13">
    <source>
        <dbReference type="EMBL" id="AUT59498.1"/>
    </source>
</evidence>
<dbReference type="InterPro" id="IPR050298">
    <property type="entry name" value="Gram-neg_bact_OMP"/>
</dbReference>
<dbReference type="SUPFAM" id="SSF56935">
    <property type="entry name" value="Porins"/>
    <property type="match status" value="1"/>
</dbReference>
<dbReference type="CDD" id="cd00342">
    <property type="entry name" value="gram_neg_porins"/>
    <property type="match status" value="1"/>
</dbReference>
<evidence type="ECO:0000256" key="10">
    <source>
        <dbReference type="ARBA" id="ARBA00023237"/>
    </source>
</evidence>
<dbReference type="Proteomes" id="UP000243502">
    <property type="component" value="Chromosome 1"/>
</dbReference>
<evidence type="ECO:0000256" key="6">
    <source>
        <dbReference type="ARBA" id="ARBA00022729"/>
    </source>
</evidence>
<dbReference type="Pfam" id="PF13609">
    <property type="entry name" value="Porin_4"/>
    <property type="match status" value="1"/>
</dbReference>
<dbReference type="Gene3D" id="2.40.160.10">
    <property type="entry name" value="Porin"/>
    <property type="match status" value="1"/>
</dbReference>
<comment type="subcellular location">
    <subcellularLocation>
        <location evidence="1">Cell outer membrane</location>
        <topology evidence="1">Multi-pass membrane protein</topology>
    </subcellularLocation>
</comment>
<dbReference type="OrthoDB" id="8679056at2"/>
<dbReference type="PANTHER" id="PTHR34501">
    <property type="entry name" value="PROTEIN YDDL-RELATED"/>
    <property type="match status" value="1"/>
</dbReference>
<keyword evidence="4" id="KW-1134">Transmembrane beta strand</keyword>
<comment type="subunit">
    <text evidence="2">Homotrimer.</text>
</comment>
<evidence type="ECO:0000256" key="8">
    <source>
        <dbReference type="ARBA" id="ARBA00023114"/>
    </source>
</evidence>
<evidence type="ECO:0000256" key="7">
    <source>
        <dbReference type="ARBA" id="ARBA00023065"/>
    </source>
</evidence>
<dbReference type="PANTHER" id="PTHR34501:SF9">
    <property type="entry name" value="MAJOR OUTER MEMBRANE PROTEIN P.IA"/>
    <property type="match status" value="1"/>
</dbReference>
<evidence type="ECO:0000256" key="2">
    <source>
        <dbReference type="ARBA" id="ARBA00011233"/>
    </source>
</evidence>
<evidence type="ECO:0000313" key="14">
    <source>
        <dbReference type="Proteomes" id="UP000243502"/>
    </source>
</evidence>
<evidence type="ECO:0000256" key="9">
    <source>
        <dbReference type="ARBA" id="ARBA00023136"/>
    </source>
</evidence>
<keyword evidence="8" id="KW-0626">Porin</keyword>
<feature type="domain" description="Porin" evidence="12">
    <location>
        <begin position="13"/>
        <end position="348"/>
    </location>
</feature>
<dbReference type="RefSeq" id="WP_042313685.1">
    <property type="nucleotide sequence ID" value="NZ_CP026111.1"/>
</dbReference>
<dbReference type="GO" id="GO:0015288">
    <property type="term" value="F:porin activity"/>
    <property type="evidence" value="ECO:0007669"/>
    <property type="project" value="UniProtKB-KW"/>
</dbReference>
<reference evidence="13 14" key="1">
    <citation type="submission" date="2018-01" db="EMBL/GenBank/DDBJ databases">
        <title>Species boundaries and ecological features among Paraburkholderia terrae DSMZ17804T, P. hospita DSMZ17164T and P. caribensis DSMZ13236T.</title>
        <authorList>
            <person name="Pratama A.A."/>
        </authorList>
    </citation>
    <scope>NUCLEOTIDE SEQUENCE [LARGE SCALE GENOMIC DNA]</scope>
    <source>
        <strain evidence="13 14">DSM 17804</strain>
    </source>
</reference>
<evidence type="ECO:0000256" key="11">
    <source>
        <dbReference type="SAM" id="SignalP"/>
    </source>
</evidence>
<keyword evidence="10" id="KW-0998">Cell outer membrane</keyword>
<accession>A0A2I8EJA7</accession>
<dbReference type="GO" id="GO:0009279">
    <property type="term" value="C:cell outer membrane"/>
    <property type="evidence" value="ECO:0007669"/>
    <property type="project" value="UniProtKB-SubCell"/>
</dbReference>
<evidence type="ECO:0000259" key="12">
    <source>
        <dbReference type="Pfam" id="PF13609"/>
    </source>
</evidence>
<name>A0A2I8EJA7_9BURK</name>
<evidence type="ECO:0000256" key="3">
    <source>
        <dbReference type="ARBA" id="ARBA00022448"/>
    </source>
</evidence>
<feature type="chain" id="PRO_5014339205" evidence="11">
    <location>
        <begin position="24"/>
        <end position="380"/>
    </location>
</feature>
<keyword evidence="7" id="KW-0406">Ion transport</keyword>
<dbReference type="KEGG" id="pter:C2L65_07705"/>
<gene>
    <name evidence="13" type="ORF">C2L65_07705</name>
</gene>
<sequence length="380" mass="39708">MQTTPARFLICGAICTLSTTAFAQSSVTLYGIIDTGIEYVSHANAAGDHVFRMPAVTGELPSRWGLRGVEDLGGGYSAIFTLESGFNVRDGSSGQGGRLFGRQAFVGLKSAYGTVAFGRQYTMTYLALQGADIIGPDIYGMGSLDAYVPNARADNSVTYMGTYKGVTLGAGYSFGRDSAGTGNSPGQGTCAGSVPGHATECRDWSVMLKYDAPNFGVAASYEEQRGGANAAANFFDGVATTPLTNAADKDARTHVSAYAQYAGVKVGAGWLGRRVVTDSPAVPNVRSNLFFVGASYYVTPAFLVDGEVFRIVNSDHDTRATMGTLRTTYLLSKRSSVYAQAAYLANSTKARYSVSGGGGGTTPAAGMGQTGVMVGIKHMF</sequence>
<keyword evidence="5" id="KW-0812">Transmembrane</keyword>